<comment type="caution">
    <text evidence="3">The sequence shown here is derived from an EMBL/GenBank/DDBJ whole genome shotgun (WGS) entry which is preliminary data.</text>
</comment>
<keyword evidence="2" id="KW-1133">Transmembrane helix</keyword>
<evidence type="ECO:0000256" key="2">
    <source>
        <dbReference type="SAM" id="Phobius"/>
    </source>
</evidence>
<name>A0ABQ1MFT4_9BACT</name>
<feature type="compositionally biased region" description="Polar residues" evidence="1">
    <location>
        <begin position="1"/>
        <end position="13"/>
    </location>
</feature>
<evidence type="ECO:0000313" key="3">
    <source>
        <dbReference type="EMBL" id="GGC39801.1"/>
    </source>
</evidence>
<proteinExistence type="predicted"/>
<feature type="transmembrane region" description="Helical" evidence="2">
    <location>
        <begin position="45"/>
        <end position="63"/>
    </location>
</feature>
<accession>A0ABQ1MFT4</accession>
<protein>
    <submittedName>
        <fullName evidence="3">Uncharacterized protein</fullName>
    </submittedName>
</protein>
<evidence type="ECO:0000313" key="4">
    <source>
        <dbReference type="Proteomes" id="UP000636010"/>
    </source>
</evidence>
<evidence type="ECO:0000256" key="1">
    <source>
        <dbReference type="SAM" id="MobiDB-lite"/>
    </source>
</evidence>
<dbReference type="EMBL" id="BMEC01000008">
    <property type="protein sequence ID" value="GGC39801.1"/>
    <property type="molecule type" value="Genomic_DNA"/>
</dbReference>
<feature type="compositionally biased region" description="Basic residues" evidence="1">
    <location>
        <begin position="16"/>
        <end position="30"/>
    </location>
</feature>
<organism evidence="3 4">
    <name type="scientific">Marivirga lumbricoides</name>
    <dbReference type="NCBI Taxonomy" id="1046115"/>
    <lineage>
        <taxon>Bacteria</taxon>
        <taxon>Pseudomonadati</taxon>
        <taxon>Bacteroidota</taxon>
        <taxon>Cytophagia</taxon>
        <taxon>Cytophagales</taxon>
        <taxon>Marivirgaceae</taxon>
        <taxon>Marivirga</taxon>
    </lineage>
</organism>
<reference evidence="4" key="1">
    <citation type="journal article" date="2019" name="Int. J. Syst. Evol. Microbiol.">
        <title>The Global Catalogue of Microorganisms (GCM) 10K type strain sequencing project: providing services to taxonomists for standard genome sequencing and annotation.</title>
        <authorList>
            <consortium name="The Broad Institute Genomics Platform"/>
            <consortium name="The Broad Institute Genome Sequencing Center for Infectious Disease"/>
            <person name="Wu L."/>
            <person name="Ma J."/>
        </authorList>
    </citation>
    <scope>NUCLEOTIDE SEQUENCE [LARGE SCALE GENOMIC DNA]</scope>
    <source>
        <strain evidence="4">CGMCC 1.10832</strain>
    </source>
</reference>
<keyword evidence="2" id="KW-0812">Transmembrane</keyword>
<sequence length="234" mass="26698">MEEKPNNPTNQENKGGKKPYKKPYYKKRYNQGPPKKKSFWNADKIVSLSAMAIALFTLAVLLYQSNILERQYELTVEQQKASVLPYLQLGPSFSAGRYTITVSNKGVGPAFINGFYVKKADSIISIYDLVSYYDNFSSKKRSFACEFASLYKGCVIAPGEEIELLNVIGDQIDVDLIGNFFNKYMYNSTGSMKLMIDYRSTFNDAWVLETTFPPQPISKEEYGNFDFLDIHSLY</sequence>
<gene>
    <name evidence="3" type="ORF">GCM10011506_26610</name>
</gene>
<feature type="region of interest" description="Disordered" evidence="1">
    <location>
        <begin position="1"/>
        <end position="30"/>
    </location>
</feature>
<keyword evidence="4" id="KW-1185">Reference proteome</keyword>
<dbReference type="RefSeq" id="WP_188464220.1">
    <property type="nucleotide sequence ID" value="NZ_BAABHU010000008.1"/>
</dbReference>
<dbReference type="Proteomes" id="UP000636010">
    <property type="component" value="Unassembled WGS sequence"/>
</dbReference>
<keyword evidence="2" id="KW-0472">Membrane</keyword>